<evidence type="ECO:0000259" key="13">
    <source>
        <dbReference type="Pfam" id="PF06974"/>
    </source>
</evidence>
<proteinExistence type="inferred from homology"/>
<evidence type="ECO:0000313" key="14">
    <source>
        <dbReference type="Proteomes" id="UP000813463"/>
    </source>
</evidence>
<evidence type="ECO:0000256" key="5">
    <source>
        <dbReference type="ARBA" id="ARBA00022679"/>
    </source>
</evidence>
<name>A0ABM3RSW7_SPIOL</name>
<dbReference type="PANTHER" id="PTHR31650:SF34">
    <property type="entry name" value="O-ACYLTRANSFERASE WSD1-LIKE ISOFORM X1"/>
    <property type="match status" value="1"/>
</dbReference>
<comment type="pathway">
    <text evidence="4">Lipid metabolism.</text>
</comment>
<dbReference type="Pfam" id="PF03007">
    <property type="entry name" value="WS_DGAT_cat"/>
    <property type="match status" value="1"/>
</dbReference>
<evidence type="ECO:0000256" key="3">
    <source>
        <dbReference type="ARBA" id="ARBA00004771"/>
    </source>
</evidence>
<keyword evidence="7 15" id="KW-0012">Acyltransferase</keyword>
<comment type="similarity">
    <text evidence="8">In the N-terminal section; belongs to the long-chain O-acyltransferase family.</text>
</comment>
<comment type="catalytic activity">
    <reaction evidence="9">
        <text>a long chain fatty alcohol + a fatty acyl-CoA = a long-chain alcohol wax ester + CoA</text>
        <dbReference type="Rhea" id="RHEA:38443"/>
        <dbReference type="ChEBI" id="CHEBI:17135"/>
        <dbReference type="ChEBI" id="CHEBI:57287"/>
        <dbReference type="ChEBI" id="CHEBI:77636"/>
        <dbReference type="ChEBI" id="CHEBI:235323"/>
        <dbReference type="EC" id="2.3.1.75"/>
    </reaction>
</comment>
<dbReference type="InterPro" id="IPR004255">
    <property type="entry name" value="O-acyltransferase_WSD1_N"/>
</dbReference>
<keyword evidence="11" id="KW-0812">Transmembrane</keyword>
<comment type="subcellular location">
    <subcellularLocation>
        <location evidence="1">Cell membrane</location>
        <topology evidence="1">Single-pass membrane protein</topology>
    </subcellularLocation>
    <subcellularLocation>
        <location evidence="2">Endoplasmic reticulum membrane</location>
    </subcellularLocation>
</comment>
<evidence type="ECO:0000256" key="6">
    <source>
        <dbReference type="ARBA" id="ARBA00022824"/>
    </source>
</evidence>
<gene>
    <name evidence="15" type="primary">LOC110796884</name>
</gene>
<feature type="domain" description="O-acyltransferase WSD1-like N-terminal" evidence="12">
    <location>
        <begin position="32"/>
        <end position="191"/>
    </location>
</feature>
<dbReference type="GeneID" id="110796884"/>
<evidence type="ECO:0000313" key="15">
    <source>
        <dbReference type="RefSeq" id="XP_056698723.1"/>
    </source>
</evidence>
<accession>A0ABM3RSW7</accession>
<dbReference type="Proteomes" id="UP000813463">
    <property type="component" value="Chromosome 4"/>
</dbReference>
<evidence type="ECO:0000256" key="8">
    <source>
        <dbReference type="ARBA" id="ARBA00024360"/>
    </source>
</evidence>
<dbReference type="GO" id="GO:0016746">
    <property type="term" value="F:acyltransferase activity"/>
    <property type="evidence" value="ECO:0007669"/>
    <property type="project" value="UniProtKB-KW"/>
</dbReference>
<keyword evidence="11" id="KW-0472">Membrane</keyword>
<evidence type="ECO:0000259" key="12">
    <source>
        <dbReference type="Pfam" id="PF03007"/>
    </source>
</evidence>
<feature type="transmembrane region" description="Helical" evidence="11">
    <location>
        <begin position="286"/>
        <end position="304"/>
    </location>
</feature>
<dbReference type="InterPro" id="IPR045034">
    <property type="entry name" value="O-acyltransferase_WSD1-like"/>
</dbReference>
<protein>
    <submittedName>
        <fullName evidence="15">Wax ester synthase/diacylglycerol acyltransferase 7</fullName>
    </submittedName>
</protein>
<dbReference type="Pfam" id="PF06974">
    <property type="entry name" value="WS_DGAT_C"/>
    <property type="match status" value="1"/>
</dbReference>
<evidence type="ECO:0000256" key="7">
    <source>
        <dbReference type="ARBA" id="ARBA00023315"/>
    </source>
</evidence>
<feature type="domain" description="O-acyltransferase WSD1 C-terminal" evidence="13">
    <location>
        <begin position="245"/>
        <end position="391"/>
    </location>
</feature>
<dbReference type="PANTHER" id="PTHR31650">
    <property type="entry name" value="O-ACYLTRANSFERASE (WSD1-LIKE) FAMILY PROTEIN"/>
    <property type="match status" value="1"/>
</dbReference>
<evidence type="ECO:0000256" key="9">
    <source>
        <dbReference type="ARBA" id="ARBA00047604"/>
    </source>
</evidence>
<organism evidence="14 15">
    <name type="scientific">Spinacia oleracea</name>
    <name type="common">Spinach</name>
    <dbReference type="NCBI Taxonomy" id="3562"/>
    <lineage>
        <taxon>Eukaryota</taxon>
        <taxon>Viridiplantae</taxon>
        <taxon>Streptophyta</taxon>
        <taxon>Embryophyta</taxon>
        <taxon>Tracheophyta</taxon>
        <taxon>Spermatophyta</taxon>
        <taxon>Magnoliopsida</taxon>
        <taxon>eudicotyledons</taxon>
        <taxon>Gunneridae</taxon>
        <taxon>Pentapetalae</taxon>
        <taxon>Caryophyllales</taxon>
        <taxon>Chenopodiaceae</taxon>
        <taxon>Chenopodioideae</taxon>
        <taxon>Anserineae</taxon>
        <taxon>Spinacia</taxon>
    </lineage>
</organism>
<dbReference type="RefSeq" id="XP_056698723.1">
    <property type="nucleotide sequence ID" value="XM_056842745.1"/>
</dbReference>
<keyword evidence="11" id="KW-1133">Transmembrane helix</keyword>
<sequence length="405" mass="46269">MWKKVEININDHVKVPIITKDLSTEEYSTVYDDYISELAINEIALDKPLWELHIFNYPTKSASATLIFKFHHAIGDGTSLMGIVLSCIQRSDDHSKPLTFPAGTTSRENKHTHKTIMKVINIVPKLMASTFYSFYDFGESLRLLYSEDDRTPIRSGDTDINHHYSLCRVDLSLIDVKRIKTTLGVTVNDVVVGIIFLGTRLYMQEINHGQINNTRSRIVITFNIRSDKRYARPEEMVEEHTKVPWGNRFALYDLPITNLKEDDFRNPLKFILKAHKLIKRKRNTPLAIYLFYGFLGVIRLFGGLEAATKTFERTSKNCSFVMTNMMGPTEKMSLANHPVKGFYFMPTGVRSSLTVSVMSYMEQLTIGLVVEKGFIDHNRLMKCVEKAFQLILQAATTTSNSGQKS</sequence>
<keyword evidence="6" id="KW-0256">Endoplasmic reticulum</keyword>
<reference evidence="15" key="2">
    <citation type="submission" date="2025-08" db="UniProtKB">
        <authorList>
            <consortium name="RefSeq"/>
        </authorList>
    </citation>
    <scope>IDENTIFICATION</scope>
    <source>
        <tissue evidence="15">Leaf</tissue>
    </source>
</reference>
<keyword evidence="14" id="KW-1185">Reference proteome</keyword>
<evidence type="ECO:0000256" key="4">
    <source>
        <dbReference type="ARBA" id="ARBA00005189"/>
    </source>
</evidence>
<keyword evidence="5" id="KW-0808">Transferase</keyword>
<comment type="pathway">
    <text evidence="3">Glycerolipid metabolism; triacylglycerol biosynthesis.</text>
</comment>
<dbReference type="InterPro" id="IPR009721">
    <property type="entry name" value="O-acyltransferase_WSD1_C"/>
</dbReference>
<comment type="catalytic activity">
    <reaction evidence="10">
        <text>an acyl-CoA + a 1,2-diacyl-sn-glycerol = a triacyl-sn-glycerol + CoA</text>
        <dbReference type="Rhea" id="RHEA:10868"/>
        <dbReference type="ChEBI" id="CHEBI:17815"/>
        <dbReference type="ChEBI" id="CHEBI:57287"/>
        <dbReference type="ChEBI" id="CHEBI:58342"/>
        <dbReference type="ChEBI" id="CHEBI:64615"/>
        <dbReference type="EC" id="2.3.1.20"/>
    </reaction>
</comment>
<reference evidence="14" key="1">
    <citation type="journal article" date="2021" name="Nat. Commun.">
        <title>Genomic analyses provide insights into spinach domestication and the genetic basis of agronomic traits.</title>
        <authorList>
            <person name="Cai X."/>
            <person name="Sun X."/>
            <person name="Xu C."/>
            <person name="Sun H."/>
            <person name="Wang X."/>
            <person name="Ge C."/>
            <person name="Zhang Z."/>
            <person name="Wang Q."/>
            <person name="Fei Z."/>
            <person name="Jiao C."/>
            <person name="Wang Q."/>
        </authorList>
    </citation>
    <scope>NUCLEOTIDE SEQUENCE [LARGE SCALE GENOMIC DNA]</scope>
    <source>
        <strain evidence="14">cv. Varoflay</strain>
    </source>
</reference>
<evidence type="ECO:0000256" key="1">
    <source>
        <dbReference type="ARBA" id="ARBA00004162"/>
    </source>
</evidence>
<evidence type="ECO:0000256" key="10">
    <source>
        <dbReference type="ARBA" id="ARBA00048109"/>
    </source>
</evidence>
<evidence type="ECO:0000256" key="2">
    <source>
        <dbReference type="ARBA" id="ARBA00004586"/>
    </source>
</evidence>
<evidence type="ECO:0000256" key="11">
    <source>
        <dbReference type="SAM" id="Phobius"/>
    </source>
</evidence>